<feature type="transmembrane region" description="Helical" evidence="9">
    <location>
        <begin position="228"/>
        <end position="246"/>
    </location>
</feature>
<dbReference type="InterPro" id="IPR038731">
    <property type="entry name" value="RgtA/B/C-like"/>
</dbReference>
<evidence type="ECO:0000259" key="10">
    <source>
        <dbReference type="Pfam" id="PF13231"/>
    </source>
</evidence>
<evidence type="ECO:0000313" key="12">
    <source>
        <dbReference type="EMBL" id="MFB9625786.1"/>
    </source>
</evidence>
<name>A0ABV5S273_9ACTN</name>
<feature type="transmembrane region" description="Helical" evidence="9">
    <location>
        <begin position="467"/>
        <end position="486"/>
    </location>
</feature>
<dbReference type="Pfam" id="PF24878">
    <property type="entry name" value="YkcB_C"/>
    <property type="match status" value="1"/>
</dbReference>
<evidence type="ECO:0000256" key="9">
    <source>
        <dbReference type="SAM" id="Phobius"/>
    </source>
</evidence>
<keyword evidence="4 12" id="KW-0808">Transferase</keyword>
<keyword evidence="3 12" id="KW-0328">Glycosyltransferase</keyword>
<evidence type="ECO:0000256" key="5">
    <source>
        <dbReference type="ARBA" id="ARBA00022692"/>
    </source>
</evidence>
<evidence type="ECO:0000256" key="6">
    <source>
        <dbReference type="ARBA" id="ARBA00022989"/>
    </source>
</evidence>
<proteinExistence type="predicted"/>
<dbReference type="EMBL" id="JBHMBW010000019">
    <property type="protein sequence ID" value="MFB9625786.1"/>
    <property type="molecule type" value="Genomic_DNA"/>
</dbReference>
<dbReference type="InterPro" id="IPR050297">
    <property type="entry name" value="LipidA_mod_glycosyltrf_83"/>
</dbReference>
<keyword evidence="13" id="KW-1185">Reference proteome</keyword>
<feature type="transmembrane region" description="Helical" evidence="9">
    <location>
        <begin position="376"/>
        <end position="397"/>
    </location>
</feature>
<dbReference type="EC" id="2.4.-.-" evidence="12"/>
<dbReference type="InterPro" id="IPR056785">
    <property type="entry name" value="YkcA/B-like_C"/>
</dbReference>
<keyword evidence="6 9" id="KW-1133">Transmembrane helix</keyword>
<evidence type="ECO:0000256" key="7">
    <source>
        <dbReference type="ARBA" id="ARBA00023136"/>
    </source>
</evidence>
<evidence type="ECO:0000259" key="11">
    <source>
        <dbReference type="Pfam" id="PF24878"/>
    </source>
</evidence>
<comment type="caution">
    <text evidence="12">The sequence shown here is derived from an EMBL/GenBank/DDBJ whole genome shotgun (WGS) entry which is preliminary data.</text>
</comment>
<protein>
    <submittedName>
        <fullName evidence="12">ArnT family glycosyltransferase</fullName>
        <ecNumber evidence="12">2.4.-.-</ecNumber>
    </submittedName>
</protein>
<keyword evidence="2" id="KW-1003">Cell membrane</keyword>
<evidence type="ECO:0000256" key="8">
    <source>
        <dbReference type="SAM" id="MobiDB-lite"/>
    </source>
</evidence>
<keyword evidence="5 9" id="KW-0812">Transmembrane</keyword>
<feature type="domain" description="Glycosyltransferase RgtA/B/C/D-like" evidence="10">
    <location>
        <begin position="85"/>
        <end position="242"/>
    </location>
</feature>
<feature type="transmembrane region" description="Helical" evidence="9">
    <location>
        <begin position="95"/>
        <end position="122"/>
    </location>
</feature>
<comment type="subcellular location">
    <subcellularLocation>
        <location evidence="1">Cell membrane</location>
        <topology evidence="1">Multi-pass membrane protein</topology>
    </subcellularLocation>
</comment>
<feature type="transmembrane region" description="Helical" evidence="9">
    <location>
        <begin position="183"/>
        <end position="216"/>
    </location>
</feature>
<accession>A0ABV5S273</accession>
<feature type="transmembrane region" description="Helical" evidence="9">
    <location>
        <begin position="351"/>
        <end position="370"/>
    </location>
</feature>
<evidence type="ECO:0000256" key="4">
    <source>
        <dbReference type="ARBA" id="ARBA00022679"/>
    </source>
</evidence>
<reference evidence="12 13" key="1">
    <citation type="submission" date="2024-09" db="EMBL/GenBank/DDBJ databases">
        <authorList>
            <person name="Sun Q."/>
            <person name="Mori K."/>
        </authorList>
    </citation>
    <scope>NUCLEOTIDE SEQUENCE [LARGE SCALE GENOMIC DNA]</scope>
    <source>
        <strain evidence="12 13">JCM 3143</strain>
    </source>
</reference>
<organism evidence="12 13">
    <name type="scientific">Nonomuraea helvata</name>
    <dbReference type="NCBI Taxonomy" id="37484"/>
    <lineage>
        <taxon>Bacteria</taxon>
        <taxon>Bacillati</taxon>
        <taxon>Actinomycetota</taxon>
        <taxon>Actinomycetes</taxon>
        <taxon>Streptosporangiales</taxon>
        <taxon>Streptosporangiaceae</taxon>
        <taxon>Nonomuraea</taxon>
    </lineage>
</organism>
<evidence type="ECO:0000256" key="1">
    <source>
        <dbReference type="ARBA" id="ARBA00004651"/>
    </source>
</evidence>
<feature type="transmembrane region" description="Helical" evidence="9">
    <location>
        <begin position="409"/>
        <end position="427"/>
    </location>
</feature>
<evidence type="ECO:0000313" key="13">
    <source>
        <dbReference type="Proteomes" id="UP001589532"/>
    </source>
</evidence>
<dbReference type="Pfam" id="PF13231">
    <property type="entry name" value="PMT_2"/>
    <property type="match status" value="1"/>
</dbReference>
<sequence length="678" mass="70999">MSSATQSPPLTAPPTPRSAARGATRKHTWALLGICALAALLYGWALDSGDYANAYYSAAVKSMTGSFTNFLFAAGDPYGSVTAAKPPLAFWPQVLMVWAFGFHSWSIMLPQVIEGVAAVFLLHRTVRIWAGQNVALVAALILALTPVTVAINRSNNTDTLLVLLLVAAAYACTRAVHTGNGRWLYLSACYVGCGFLTKLMAAWVVVPAIALVYLVSAAAPIRRRVADLLGAGAVLAVTSFWWPVLFDLWPGSKPFMGATLNGGALENIFGYNGFGKIFNFGQQYGGSGLNVQLGAVGMSGGEPTVTRMFGPEAGGQISWLLPFSLLILAVVGAAGYRRLWHAIPGDRLQRAGWLLWGSWLLVTIAVFSFTEGIWHPYYTTSLAPAIAAISAAGLAGLWREYRHGGGRSWILLPAAVALTAAWTIVLISRDTSWHGWTRWVVLATAVLAVLGLVAGRAGGGRAAPGRWALLAGVVSMLVTPAVWSAGTAIEHKTNGGFPSAGPPNEALNALTRGELPPGVKIPGLEDVQARPPRGGGFAGATLSAENRKALDYAVRNSGNAEIALAVEGGGLAASSFIIDSDAVVVSMGGYLGADNVPSVGQLRQWVAQGKLRFVLSAAPGGPRMGGLAGMGGERQKERVAWVVGNCSAVDPAAYGGTPPQERLLPLPSFGDATLYRCG</sequence>
<feature type="transmembrane region" description="Helical" evidence="9">
    <location>
        <begin position="439"/>
        <end position="455"/>
    </location>
</feature>
<keyword evidence="7 9" id="KW-0472">Membrane</keyword>
<dbReference type="PANTHER" id="PTHR33908:SF3">
    <property type="entry name" value="UNDECAPRENYL PHOSPHATE-ALPHA-4-AMINO-4-DEOXY-L-ARABINOSE ARABINOSYL TRANSFERASE"/>
    <property type="match status" value="1"/>
</dbReference>
<evidence type="ECO:0000256" key="2">
    <source>
        <dbReference type="ARBA" id="ARBA00022475"/>
    </source>
</evidence>
<gene>
    <name evidence="12" type="ORF">ACFFSA_22105</name>
</gene>
<dbReference type="GO" id="GO:0016757">
    <property type="term" value="F:glycosyltransferase activity"/>
    <property type="evidence" value="ECO:0007669"/>
    <property type="project" value="UniProtKB-KW"/>
</dbReference>
<feature type="transmembrane region" description="Helical" evidence="9">
    <location>
        <begin position="317"/>
        <end position="339"/>
    </location>
</feature>
<feature type="region of interest" description="Disordered" evidence="8">
    <location>
        <begin position="1"/>
        <end position="20"/>
    </location>
</feature>
<feature type="transmembrane region" description="Helical" evidence="9">
    <location>
        <begin position="27"/>
        <end position="45"/>
    </location>
</feature>
<feature type="transmembrane region" description="Helical" evidence="9">
    <location>
        <begin position="134"/>
        <end position="151"/>
    </location>
</feature>
<evidence type="ECO:0000256" key="3">
    <source>
        <dbReference type="ARBA" id="ARBA00022676"/>
    </source>
</evidence>
<feature type="domain" description="Putative mannosyltransferase YkcA/B-like C-terminal" evidence="11">
    <location>
        <begin position="550"/>
        <end position="643"/>
    </location>
</feature>
<dbReference type="PANTHER" id="PTHR33908">
    <property type="entry name" value="MANNOSYLTRANSFERASE YKCB-RELATED"/>
    <property type="match status" value="1"/>
</dbReference>
<dbReference type="Proteomes" id="UP001589532">
    <property type="component" value="Unassembled WGS sequence"/>
</dbReference>
<dbReference type="RefSeq" id="WP_344984334.1">
    <property type="nucleotide sequence ID" value="NZ_BAAAXV010000001.1"/>
</dbReference>